<keyword evidence="1" id="KW-0732">Signal</keyword>
<dbReference type="Proteomes" id="UP001283361">
    <property type="component" value="Unassembled WGS sequence"/>
</dbReference>
<feature type="chain" id="PRO_5042260023" description="Secreted protein" evidence="1">
    <location>
        <begin position="21"/>
        <end position="243"/>
    </location>
</feature>
<evidence type="ECO:0008006" key="4">
    <source>
        <dbReference type="Google" id="ProtNLM"/>
    </source>
</evidence>
<reference evidence="2" key="1">
    <citation type="journal article" date="2023" name="G3 (Bethesda)">
        <title>A reference genome for the long-term kleptoplast-retaining sea slug Elysia crispata morphotype clarki.</title>
        <authorList>
            <person name="Eastman K.E."/>
            <person name="Pendleton A.L."/>
            <person name="Shaikh M.A."/>
            <person name="Suttiyut T."/>
            <person name="Ogas R."/>
            <person name="Tomko P."/>
            <person name="Gavelis G."/>
            <person name="Widhalm J.R."/>
            <person name="Wisecaver J.H."/>
        </authorList>
    </citation>
    <scope>NUCLEOTIDE SEQUENCE</scope>
    <source>
        <strain evidence="2">ECLA1</strain>
    </source>
</reference>
<gene>
    <name evidence="2" type="ORF">RRG08_051306</name>
</gene>
<dbReference type="AlphaFoldDB" id="A0AAE0XS25"/>
<comment type="caution">
    <text evidence="2">The sequence shown here is derived from an EMBL/GenBank/DDBJ whole genome shotgun (WGS) entry which is preliminary data.</text>
</comment>
<accession>A0AAE0XS25</accession>
<sequence length="243" mass="26410">MKQWGLCMLVQQCVCAQALAALVLAVKEPNIHLVPTVLLLWSQRSNSPIFTWFLQYCCSGLSDQIAQYSPGSYSAVALRSYSPIFTWFLQYCCSGLSDQIAQYSPGSYSTVALVLAVKEPNIHLVPTVLLLWSQRSNSPIFTWFLQYCCSGLSDQIAQYSPGSYSTVALRSNSPIFTWFLQYCCSGLSDHIAQYSPGSSCSSGLSDQIAIYSPGSSCSSGLSDQIAQYSPGSYSAVALVSAII</sequence>
<feature type="signal peptide" evidence="1">
    <location>
        <begin position="1"/>
        <end position="20"/>
    </location>
</feature>
<proteinExistence type="predicted"/>
<organism evidence="2 3">
    <name type="scientific">Elysia crispata</name>
    <name type="common">lettuce slug</name>
    <dbReference type="NCBI Taxonomy" id="231223"/>
    <lineage>
        <taxon>Eukaryota</taxon>
        <taxon>Metazoa</taxon>
        <taxon>Spiralia</taxon>
        <taxon>Lophotrochozoa</taxon>
        <taxon>Mollusca</taxon>
        <taxon>Gastropoda</taxon>
        <taxon>Heterobranchia</taxon>
        <taxon>Euthyneura</taxon>
        <taxon>Panpulmonata</taxon>
        <taxon>Sacoglossa</taxon>
        <taxon>Placobranchoidea</taxon>
        <taxon>Plakobranchidae</taxon>
        <taxon>Elysia</taxon>
    </lineage>
</organism>
<dbReference type="EMBL" id="JAWDGP010007736">
    <property type="protein sequence ID" value="KAK3706903.1"/>
    <property type="molecule type" value="Genomic_DNA"/>
</dbReference>
<keyword evidence="3" id="KW-1185">Reference proteome</keyword>
<protein>
    <recommendedName>
        <fullName evidence="4">Secreted protein</fullName>
    </recommendedName>
</protein>
<evidence type="ECO:0000313" key="3">
    <source>
        <dbReference type="Proteomes" id="UP001283361"/>
    </source>
</evidence>
<evidence type="ECO:0000256" key="1">
    <source>
        <dbReference type="SAM" id="SignalP"/>
    </source>
</evidence>
<evidence type="ECO:0000313" key="2">
    <source>
        <dbReference type="EMBL" id="KAK3706903.1"/>
    </source>
</evidence>
<name>A0AAE0XS25_9GAST</name>